<sequence length="307" mass="34098">MDVADLQLPLDEVAETDVAEQQLSPVDGEVLADDSCPAHRFAFLTQKAINQLLVSVLQSKSDEELHGLKIATVLEDVLTTSGGKVTAEELADKRDDFIAAAMKQVPRELARRLVSTVQAKSKSEEMDEVQVVQIDSRTWQKAYLITVSGLSPTEAPTREELQRTMLKAFAAAEYSEGKDIHLWPIITALKLTDSVMLCRQLEDCDSIIQAGEQSVWQKFTSCLTAPCVCGRDWVSAARQILRVNRIDEKQVTDDIKRCLLKGLHTKGQVLTFAGYGNEGKSFLLRPLAEIYRASQHEFSECVSSRLS</sequence>
<gene>
    <name evidence="1" type="ORF">C1SCF055_LOCUS20897</name>
</gene>
<accession>A0A9P1FYE0</accession>
<dbReference type="EMBL" id="CAMXCT010001926">
    <property type="protein sequence ID" value="CAI3994234.1"/>
    <property type="molecule type" value="Genomic_DNA"/>
</dbReference>
<dbReference type="AlphaFoldDB" id="A0A9P1FYE0"/>
<reference evidence="2" key="2">
    <citation type="submission" date="2024-04" db="EMBL/GenBank/DDBJ databases">
        <authorList>
            <person name="Chen Y."/>
            <person name="Shah S."/>
            <person name="Dougan E. K."/>
            <person name="Thang M."/>
            <person name="Chan C."/>
        </authorList>
    </citation>
    <scope>NUCLEOTIDE SEQUENCE [LARGE SCALE GENOMIC DNA]</scope>
</reference>
<dbReference type="EMBL" id="CAMXCT020001926">
    <property type="protein sequence ID" value="CAL1147609.1"/>
    <property type="molecule type" value="Genomic_DNA"/>
</dbReference>
<evidence type="ECO:0000313" key="3">
    <source>
        <dbReference type="Proteomes" id="UP001152797"/>
    </source>
</evidence>
<evidence type="ECO:0000313" key="2">
    <source>
        <dbReference type="EMBL" id="CAL1147609.1"/>
    </source>
</evidence>
<dbReference type="OrthoDB" id="5957838at2759"/>
<dbReference type="EMBL" id="CAMXCT030001926">
    <property type="protein sequence ID" value="CAL4781546.1"/>
    <property type="molecule type" value="Genomic_DNA"/>
</dbReference>
<proteinExistence type="predicted"/>
<feature type="non-terminal residue" evidence="1">
    <location>
        <position position="307"/>
    </location>
</feature>
<organism evidence="1">
    <name type="scientific">Cladocopium goreaui</name>
    <dbReference type="NCBI Taxonomy" id="2562237"/>
    <lineage>
        <taxon>Eukaryota</taxon>
        <taxon>Sar</taxon>
        <taxon>Alveolata</taxon>
        <taxon>Dinophyceae</taxon>
        <taxon>Suessiales</taxon>
        <taxon>Symbiodiniaceae</taxon>
        <taxon>Cladocopium</taxon>
    </lineage>
</organism>
<protein>
    <submittedName>
        <fullName evidence="1">Uncharacterized protein</fullName>
    </submittedName>
</protein>
<keyword evidence="3" id="KW-1185">Reference proteome</keyword>
<dbReference type="InterPro" id="IPR027417">
    <property type="entry name" value="P-loop_NTPase"/>
</dbReference>
<dbReference type="Proteomes" id="UP001152797">
    <property type="component" value="Unassembled WGS sequence"/>
</dbReference>
<reference evidence="1" key="1">
    <citation type="submission" date="2022-10" db="EMBL/GenBank/DDBJ databases">
        <authorList>
            <person name="Chen Y."/>
            <person name="Dougan E. K."/>
            <person name="Chan C."/>
            <person name="Rhodes N."/>
            <person name="Thang M."/>
        </authorList>
    </citation>
    <scope>NUCLEOTIDE SEQUENCE</scope>
</reference>
<name>A0A9P1FYE0_9DINO</name>
<evidence type="ECO:0000313" key="1">
    <source>
        <dbReference type="EMBL" id="CAI3994234.1"/>
    </source>
</evidence>
<dbReference type="Gene3D" id="3.40.50.300">
    <property type="entry name" value="P-loop containing nucleotide triphosphate hydrolases"/>
    <property type="match status" value="1"/>
</dbReference>
<comment type="caution">
    <text evidence="1">The sequence shown here is derived from an EMBL/GenBank/DDBJ whole genome shotgun (WGS) entry which is preliminary data.</text>
</comment>